<evidence type="ECO:0000256" key="2">
    <source>
        <dbReference type="ARBA" id="ARBA00022448"/>
    </source>
</evidence>
<proteinExistence type="inferred from homology"/>
<keyword evidence="4 7" id="KW-0812">Transmembrane</keyword>
<feature type="transmembrane region" description="Helical" evidence="7">
    <location>
        <begin position="85"/>
        <end position="106"/>
    </location>
</feature>
<dbReference type="EMBL" id="CP094970">
    <property type="protein sequence ID" value="UYM04669.1"/>
    <property type="molecule type" value="Genomic_DNA"/>
</dbReference>
<dbReference type="PROSITE" id="PS50928">
    <property type="entry name" value="ABC_TM1"/>
    <property type="match status" value="1"/>
</dbReference>
<accession>A0AA46TH03</accession>
<dbReference type="GO" id="GO:0055085">
    <property type="term" value="P:transmembrane transport"/>
    <property type="evidence" value="ECO:0007669"/>
    <property type="project" value="InterPro"/>
</dbReference>
<dbReference type="KEGG" id="sgrg:L0C25_19355"/>
<keyword evidence="5 7" id="KW-1133">Transmembrane helix</keyword>
<dbReference type="CDD" id="cd06261">
    <property type="entry name" value="TM_PBP2"/>
    <property type="match status" value="1"/>
</dbReference>
<sequence length="273" mass="28780">MAQTVSAPPGVRTLAQRAGGVGVASRKVALGTLGFVFAIAVWWLLAEMGVGNGRIPLPSKVVTSTRTMFAEQQLLMDVRVSLTRVLIGVAIGCGLALPVGYLLAWFRPIRETFEPLVNFGRAIPPIALIPLAIPIFGIGESARISILVFAAFFSSVVVLFEGISSIDPVLVRAARALGANPWEIFARVAVPAAVPHVFTAVRVAIGVSWATLVAAELIAAEQGIGAAINDAKNFNRMADVCVGIIMVGVCALLMDGVLKAAQRQLTKWQEKSG</sequence>
<dbReference type="AlphaFoldDB" id="A0AA46TH03"/>
<evidence type="ECO:0000313" key="10">
    <source>
        <dbReference type="Proteomes" id="UP001164390"/>
    </source>
</evidence>
<comment type="similarity">
    <text evidence="7">Belongs to the binding-protein-dependent transport system permease family.</text>
</comment>
<evidence type="ECO:0000259" key="8">
    <source>
        <dbReference type="PROSITE" id="PS50928"/>
    </source>
</evidence>
<dbReference type="PANTHER" id="PTHR30151:SF0">
    <property type="entry name" value="ABC TRANSPORTER PERMEASE PROTEIN MJ0413-RELATED"/>
    <property type="match status" value="1"/>
</dbReference>
<evidence type="ECO:0000256" key="3">
    <source>
        <dbReference type="ARBA" id="ARBA00022475"/>
    </source>
</evidence>
<evidence type="ECO:0000313" key="9">
    <source>
        <dbReference type="EMBL" id="UYM04669.1"/>
    </source>
</evidence>
<feature type="transmembrane region" description="Helical" evidence="7">
    <location>
        <begin position="118"/>
        <end position="138"/>
    </location>
</feature>
<dbReference type="Gene3D" id="1.10.3720.10">
    <property type="entry name" value="MetI-like"/>
    <property type="match status" value="1"/>
</dbReference>
<feature type="domain" description="ABC transmembrane type-1" evidence="8">
    <location>
        <begin position="78"/>
        <end position="258"/>
    </location>
</feature>
<protein>
    <submittedName>
        <fullName evidence="9">ABC transporter permease</fullName>
    </submittedName>
</protein>
<feature type="transmembrane region" description="Helical" evidence="7">
    <location>
        <begin position="28"/>
        <end position="45"/>
    </location>
</feature>
<dbReference type="InterPro" id="IPR035906">
    <property type="entry name" value="MetI-like_sf"/>
</dbReference>
<name>A0AA46TH03_9ACTN</name>
<dbReference type="Pfam" id="PF00528">
    <property type="entry name" value="BPD_transp_1"/>
    <property type="match status" value="1"/>
</dbReference>
<gene>
    <name evidence="9" type="ORF">L0C25_19355</name>
</gene>
<feature type="transmembrane region" description="Helical" evidence="7">
    <location>
        <begin position="237"/>
        <end position="258"/>
    </location>
</feature>
<dbReference type="GO" id="GO:0005886">
    <property type="term" value="C:plasma membrane"/>
    <property type="evidence" value="ECO:0007669"/>
    <property type="project" value="UniProtKB-SubCell"/>
</dbReference>
<evidence type="ECO:0000256" key="6">
    <source>
        <dbReference type="ARBA" id="ARBA00023136"/>
    </source>
</evidence>
<dbReference type="PANTHER" id="PTHR30151">
    <property type="entry name" value="ALKANE SULFONATE ABC TRANSPORTER-RELATED, MEMBRANE SUBUNIT"/>
    <property type="match status" value="1"/>
</dbReference>
<evidence type="ECO:0000256" key="1">
    <source>
        <dbReference type="ARBA" id="ARBA00004651"/>
    </source>
</evidence>
<organism evidence="9 10">
    <name type="scientific">Solicola gregarius</name>
    <dbReference type="NCBI Taxonomy" id="2908642"/>
    <lineage>
        <taxon>Bacteria</taxon>
        <taxon>Bacillati</taxon>
        <taxon>Actinomycetota</taxon>
        <taxon>Actinomycetes</taxon>
        <taxon>Propionibacteriales</taxon>
        <taxon>Nocardioidaceae</taxon>
        <taxon>Solicola</taxon>
    </lineage>
</organism>
<evidence type="ECO:0000256" key="7">
    <source>
        <dbReference type="RuleBase" id="RU363032"/>
    </source>
</evidence>
<evidence type="ECO:0000256" key="4">
    <source>
        <dbReference type="ARBA" id="ARBA00022692"/>
    </source>
</evidence>
<reference evidence="9" key="1">
    <citation type="submission" date="2022-01" db="EMBL/GenBank/DDBJ databases">
        <title>Nocardioidaceae gen. sp. A5X3R13.</title>
        <authorList>
            <person name="Lopez Marin M.A."/>
            <person name="Uhlik O."/>
        </authorList>
    </citation>
    <scope>NUCLEOTIDE SEQUENCE</scope>
    <source>
        <strain evidence="9">A5X3R13</strain>
    </source>
</reference>
<keyword evidence="6 7" id="KW-0472">Membrane</keyword>
<keyword evidence="2 7" id="KW-0813">Transport</keyword>
<comment type="subcellular location">
    <subcellularLocation>
        <location evidence="1 7">Cell membrane</location>
        <topology evidence="1 7">Multi-pass membrane protein</topology>
    </subcellularLocation>
</comment>
<dbReference type="Proteomes" id="UP001164390">
    <property type="component" value="Chromosome"/>
</dbReference>
<dbReference type="InterPro" id="IPR000515">
    <property type="entry name" value="MetI-like"/>
</dbReference>
<dbReference type="SUPFAM" id="SSF161098">
    <property type="entry name" value="MetI-like"/>
    <property type="match status" value="1"/>
</dbReference>
<evidence type="ECO:0000256" key="5">
    <source>
        <dbReference type="ARBA" id="ARBA00022989"/>
    </source>
</evidence>
<keyword evidence="10" id="KW-1185">Reference proteome</keyword>
<keyword evidence="3" id="KW-1003">Cell membrane</keyword>
<dbReference type="RefSeq" id="WP_271633427.1">
    <property type="nucleotide sequence ID" value="NZ_CP094970.1"/>
</dbReference>
<feature type="transmembrane region" description="Helical" evidence="7">
    <location>
        <begin position="144"/>
        <end position="163"/>
    </location>
</feature>